<evidence type="ECO:0000313" key="4">
    <source>
        <dbReference type="EMBL" id="MBD1599168.1"/>
    </source>
</evidence>
<comment type="caution">
    <text evidence="4">The sequence shown here is derived from an EMBL/GenBank/DDBJ whole genome shotgun (WGS) entry which is preliminary data.</text>
</comment>
<dbReference type="Gene3D" id="1.10.357.40">
    <property type="entry name" value="YbiA-like"/>
    <property type="match status" value="1"/>
</dbReference>
<evidence type="ECO:0000256" key="2">
    <source>
        <dbReference type="ARBA" id="ARBA00000751"/>
    </source>
</evidence>
<dbReference type="NCBIfam" id="TIGR02464">
    <property type="entry name" value="ribofla_fusion"/>
    <property type="match status" value="1"/>
</dbReference>
<dbReference type="CDD" id="cd15457">
    <property type="entry name" value="NADAR"/>
    <property type="match status" value="1"/>
</dbReference>
<evidence type="ECO:0000259" key="3">
    <source>
        <dbReference type="Pfam" id="PF08719"/>
    </source>
</evidence>
<comment type="catalytic activity">
    <reaction evidence="2">
        <text>2,5-diamino-6-hydroxy-4-(5-phosphoribosylamino)-pyrimidine + H2O = 2,5,6-triamino-4-hydroxypyrimidine + D-ribose 5-phosphate</text>
        <dbReference type="Rhea" id="RHEA:23436"/>
        <dbReference type="ChEBI" id="CHEBI:15377"/>
        <dbReference type="ChEBI" id="CHEBI:58614"/>
        <dbReference type="ChEBI" id="CHEBI:78346"/>
        <dbReference type="ChEBI" id="CHEBI:137796"/>
    </reaction>
</comment>
<proteinExistence type="predicted"/>
<keyword evidence="5" id="KW-1185">Reference proteome</keyword>
<dbReference type="RefSeq" id="WP_190420222.1">
    <property type="nucleotide sequence ID" value="NZ_JAAOCA010000011.1"/>
</dbReference>
<evidence type="ECO:0000313" key="5">
    <source>
        <dbReference type="Proteomes" id="UP000805841"/>
    </source>
</evidence>
<feature type="domain" description="NADAR" evidence="3">
    <location>
        <begin position="6"/>
        <end position="146"/>
    </location>
</feature>
<accession>A0ABR7Z1B7</accession>
<dbReference type="Proteomes" id="UP000805841">
    <property type="component" value="Unassembled WGS sequence"/>
</dbReference>
<protein>
    <submittedName>
        <fullName evidence="4">NADAR family protein</fullName>
    </submittedName>
</protein>
<dbReference type="SUPFAM" id="SSF143990">
    <property type="entry name" value="YbiA-like"/>
    <property type="match status" value="1"/>
</dbReference>
<reference evidence="4 5" key="1">
    <citation type="journal article" date="2020" name="Insects">
        <title>Bacteria Belonging to Pseudomonas typographi sp. nov. from the Bark Beetle Ips typographus Have Genomic Potential to Aid in the Host Ecology.</title>
        <authorList>
            <person name="Peral-Aranega E."/>
            <person name="Saati-Santamaria Z."/>
            <person name="Kolarik M."/>
            <person name="Rivas R."/>
            <person name="Garcia-Fraile P."/>
        </authorList>
    </citation>
    <scope>NUCLEOTIDE SEQUENCE [LARGE SCALE GENOMIC DNA]</scope>
    <source>
        <strain evidence="4 5">CA3A</strain>
    </source>
</reference>
<dbReference type="InterPro" id="IPR037238">
    <property type="entry name" value="YbiA-like_sf"/>
</dbReference>
<organism evidence="4 5">
    <name type="scientific">Pseudomonas typographi</name>
    <dbReference type="NCBI Taxonomy" id="2715964"/>
    <lineage>
        <taxon>Bacteria</taxon>
        <taxon>Pseudomonadati</taxon>
        <taxon>Pseudomonadota</taxon>
        <taxon>Gammaproteobacteria</taxon>
        <taxon>Pseudomonadales</taxon>
        <taxon>Pseudomonadaceae</taxon>
        <taxon>Pseudomonas</taxon>
    </lineage>
</organism>
<dbReference type="Pfam" id="PF08719">
    <property type="entry name" value="NADAR"/>
    <property type="match status" value="1"/>
</dbReference>
<dbReference type="EMBL" id="JAAOCA010000011">
    <property type="protein sequence ID" value="MBD1599168.1"/>
    <property type="molecule type" value="Genomic_DNA"/>
</dbReference>
<sequence length="154" mass="17541">MNEIRFYDPRHGEFCALSNLHPRALEYAGQRYATAEHAYQVLKARPALREWLMAAPTAELVAAAGDALAPEQTVDHWYEDHVKIMTGIVRAKFDQHPDLRALLLGTQNARLVEWAPDDSEVARYWGEYQGQGHNVLGKILMGLRHEYRQGRFGA</sequence>
<gene>
    <name evidence="4" type="ORF">HAQ05_10685</name>
</gene>
<dbReference type="InterPro" id="IPR012816">
    <property type="entry name" value="NADAR"/>
</dbReference>
<evidence type="ECO:0000256" key="1">
    <source>
        <dbReference type="ARBA" id="ARBA00000022"/>
    </source>
</evidence>
<comment type="catalytic activity">
    <reaction evidence="1">
        <text>5-amino-6-(5-phospho-D-ribosylamino)uracil + H2O = 5,6-diaminouracil + D-ribose 5-phosphate</text>
        <dbReference type="Rhea" id="RHEA:55020"/>
        <dbReference type="ChEBI" id="CHEBI:15377"/>
        <dbReference type="ChEBI" id="CHEBI:46252"/>
        <dbReference type="ChEBI" id="CHEBI:58453"/>
        <dbReference type="ChEBI" id="CHEBI:78346"/>
    </reaction>
</comment>
<name>A0ABR7Z1B7_9PSED</name>